<dbReference type="RefSeq" id="WP_191209571.1">
    <property type="nucleotide sequence ID" value="NZ_BAABKL010000015.1"/>
</dbReference>
<proteinExistence type="predicted"/>
<keyword evidence="1" id="KW-0472">Membrane</keyword>
<feature type="domain" description="Low molecular weight protein antigen 6 PH" evidence="2">
    <location>
        <begin position="65"/>
        <end position="136"/>
    </location>
</feature>
<dbReference type="Pfam" id="PF10756">
    <property type="entry name" value="bPH_6"/>
    <property type="match status" value="1"/>
</dbReference>
<keyword evidence="4" id="KW-1185">Reference proteome</keyword>
<accession>A0A927F0T2</accession>
<keyword evidence="1" id="KW-1133">Transmembrane helix</keyword>
<keyword evidence="1" id="KW-0812">Transmembrane</keyword>
<evidence type="ECO:0000259" key="2">
    <source>
        <dbReference type="Pfam" id="PF10756"/>
    </source>
</evidence>
<protein>
    <submittedName>
        <fullName evidence="3">PH domain-containing protein</fullName>
    </submittedName>
</protein>
<dbReference type="InterPro" id="IPR019692">
    <property type="entry name" value="CFP-6_PH"/>
</dbReference>
<dbReference type="EMBL" id="JACXYU010000005">
    <property type="protein sequence ID" value="MBD3932256.1"/>
    <property type="molecule type" value="Genomic_DNA"/>
</dbReference>
<comment type="caution">
    <text evidence="3">The sequence shown here is derived from an EMBL/GenBank/DDBJ whole genome shotgun (WGS) entry which is preliminary data.</text>
</comment>
<organism evidence="3 4">
    <name type="scientific">Streptomyces chumphonensis</name>
    <dbReference type="NCBI Taxonomy" id="1214925"/>
    <lineage>
        <taxon>Bacteria</taxon>
        <taxon>Bacillati</taxon>
        <taxon>Actinomycetota</taxon>
        <taxon>Actinomycetes</taxon>
        <taxon>Kitasatosporales</taxon>
        <taxon>Streptomycetaceae</taxon>
        <taxon>Streptomyces</taxon>
    </lineage>
</organism>
<evidence type="ECO:0000313" key="4">
    <source>
        <dbReference type="Proteomes" id="UP000632289"/>
    </source>
</evidence>
<feature type="transmembrane region" description="Helical" evidence="1">
    <location>
        <begin position="190"/>
        <end position="210"/>
    </location>
</feature>
<evidence type="ECO:0000256" key="1">
    <source>
        <dbReference type="SAM" id="Phobius"/>
    </source>
</evidence>
<sequence>MTSQQPPYSDRSYRSPAALAGGVLLLAVVLWIGGEAILRGEGRAPLTAGAFMLCLVPLISAFTLRPAVFAGADRARIRNPFRTITVPWGAVVSIRSVYSNELVVEDGRKFQLWAIPVSLRARRSAQRHNERRAAGRPRRGFVAGGLFGMGGGIADDDDGPRRPPGDEAIGTLRELAERNEGKGGEPTVRWAYEIIAPAALGALATATLLLTG</sequence>
<dbReference type="AlphaFoldDB" id="A0A927F0T2"/>
<feature type="transmembrane region" description="Helical" evidence="1">
    <location>
        <begin position="46"/>
        <end position="68"/>
    </location>
</feature>
<evidence type="ECO:0000313" key="3">
    <source>
        <dbReference type="EMBL" id="MBD3932256.1"/>
    </source>
</evidence>
<name>A0A927F0T2_9ACTN</name>
<gene>
    <name evidence="3" type="ORF">IF129_11915</name>
</gene>
<reference evidence="3" key="1">
    <citation type="submission" date="2020-09" db="EMBL/GenBank/DDBJ databases">
        <title>Secondary metabolite and genome analysis of marine Streptomyces chumphonensis KK1-2T.</title>
        <authorList>
            <person name="Phongsopitanun W."/>
            <person name="Kanchanasin P."/>
            <person name="Pittayakhajonwut P."/>
            <person name="Suwanborirux K."/>
            <person name="Tanasupawat S."/>
        </authorList>
    </citation>
    <scope>NUCLEOTIDE SEQUENCE</scope>
    <source>
        <strain evidence="3">KK1-2</strain>
    </source>
</reference>
<feature type="transmembrane region" description="Helical" evidence="1">
    <location>
        <begin position="12"/>
        <end position="34"/>
    </location>
</feature>
<dbReference type="Proteomes" id="UP000632289">
    <property type="component" value="Unassembled WGS sequence"/>
</dbReference>